<keyword evidence="9" id="KW-0129">CBS domain</keyword>
<dbReference type="SUPFAM" id="SSF54631">
    <property type="entry name" value="CBS-domain pair"/>
    <property type="match status" value="1"/>
</dbReference>
<dbReference type="Pfam" id="PF00571">
    <property type="entry name" value="CBS"/>
    <property type="match status" value="2"/>
</dbReference>
<dbReference type="OrthoDB" id="114945at2157"/>
<keyword evidence="5" id="KW-0028">Amino-acid biosynthesis</keyword>
<dbReference type="GO" id="GO:0046872">
    <property type="term" value="F:metal ion binding"/>
    <property type="evidence" value="ECO:0007669"/>
    <property type="project" value="UniProtKB-KW"/>
</dbReference>
<dbReference type="SUPFAM" id="SSF64182">
    <property type="entry name" value="DHH phosphoesterases"/>
    <property type="match status" value="1"/>
</dbReference>
<dbReference type="SUPFAM" id="SSF75138">
    <property type="entry name" value="HprK N-terminal domain-like"/>
    <property type="match status" value="1"/>
</dbReference>
<dbReference type="InterPro" id="IPR028979">
    <property type="entry name" value="Ser_kin/Pase_Hpr-like_N_sf"/>
</dbReference>
<dbReference type="Gene3D" id="3.40.1390.20">
    <property type="entry name" value="HprK N-terminal domain-like"/>
    <property type="match status" value="1"/>
</dbReference>
<proteinExistence type="predicted"/>
<comment type="cofactor">
    <cofactor evidence="1">
        <name>Mn(2+)</name>
        <dbReference type="ChEBI" id="CHEBI:29035"/>
    </cofactor>
</comment>
<evidence type="ECO:0000256" key="6">
    <source>
        <dbReference type="ARBA" id="ARBA00023211"/>
    </source>
</evidence>
<dbReference type="NCBIfam" id="NF011442">
    <property type="entry name" value="PRK14869.1-4"/>
    <property type="match status" value="1"/>
</dbReference>
<evidence type="ECO:0000256" key="2">
    <source>
        <dbReference type="ARBA" id="ARBA00012146"/>
    </source>
</evidence>
<keyword evidence="6" id="KW-0464">Manganese</keyword>
<evidence type="ECO:0000256" key="3">
    <source>
        <dbReference type="ARBA" id="ARBA00022723"/>
    </source>
</evidence>
<dbReference type="PANTHER" id="PTHR12112:SF22">
    <property type="entry name" value="MANGANESE-DEPENDENT INORGANIC PYROPHOSPHATASE-RELATED"/>
    <property type="match status" value="1"/>
</dbReference>
<dbReference type="NCBIfam" id="NF011443">
    <property type="entry name" value="PRK14869.1-5"/>
    <property type="match status" value="1"/>
</dbReference>
<dbReference type="InterPro" id="IPR046342">
    <property type="entry name" value="CBS_dom_sf"/>
</dbReference>
<feature type="domain" description="CBS" evidence="10">
    <location>
        <begin position="73"/>
        <end position="129"/>
    </location>
</feature>
<dbReference type="Pfam" id="PF07085">
    <property type="entry name" value="DRTGG"/>
    <property type="match status" value="1"/>
</dbReference>
<dbReference type="InterPro" id="IPR038222">
    <property type="entry name" value="DHHA2_dom_sf"/>
</dbReference>
<comment type="catalytic activity">
    <reaction evidence="8">
        <text>diphosphate + H2O = 2 phosphate + H(+)</text>
        <dbReference type="Rhea" id="RHEA:24576"/>
        <dbReference type="ChEBI" id="CHEBI:15377"/>
        <dbReference type="ChEBI" id="CHEBI:15378"/>
        <dbReference type="ChEBI" id="CHEBI:33019"/>
        <dbReference type="ChEBI" id="CHEBI:43474"/>
        <dbReference type="EC" id="3.6.1.1"/>
    </reaction>
</comment>
<dbReference type="InterPro" id="IPR001667">
    <property type="entry name" value="DDH_dom"/>
</dbReference>
<dbReference type="EMBL" id="PGCL01000002">
    <property type="protein sequence ID" value="TAJ45025.1"/>
    <property type="molecule type" value="Genomic_DNA"/>
</dbReference>
<evidence type="ECO:0000256" key="4">
    <source>
        <dbReference type="ARBA" id="ARBA00022801"/>
    </source>
</evidence>
<keyword evidence="12" id="KW-1185">Reference proteome</keyword>
<gene>
    <name evidence="11" type="ORF">CUJ86_05070</name>
</gene>
<evidence type="ECO:0000256" key="8">
    <source>
        <dbReference type="ARBA" id="ARBA00047820"/>
    </source>
</evidence>
<dbReference type="Pfam" id="PF01368">
    <property type="entry name" value="DHH"/>
    <property type="match status" value="1"/>
</dbReference>
<keyword evidence="3" id="KW-0479">Metal-binding</keyword>
<dbReference type="PROSITE" id="PS51371">
    <property type="entry name" value="CBS"/>
    <property type="match status" value="2"/>
</dbReference>
<dbReference type="AlphaFoldDB" id="A0A483CQQ3"/>
<dbReference type="GO" id="GO:0009086">
    <property type="term" value="P:methionine biosynthetic process"/>
    <property type="evidence" value="ECO:0007669"/>
    <property type="project" value="UniProtKB-KW"/>
</dbReference>
<dbReference type="InterPro" id="IPR000644">
    <property type="entry name" value="CBS_dom"/>
</dbReference>
<dbReference type="EC" id="3.6.1.1" evidence="2"/>
<dbReference type="InterPro" id="IPR004097">
    <property type="entry name" value="DHHA2"/>
</dbReference>
<name>A0A483CQQ3_9EURY</name>
<dbReference type="Gene3D" id="3.10.310.20">
    <property type="entry name" value="DHHA2 domain"/>
    <property type="match status" value="1"/>
</dbReference>
<dbReference type="RefSeq" id="WP_130646473.1">
    <property type="nucleotide sequence ID" value="NZ_PGCL01000002.1"/>
</dbReference>
<evidence type="ECO:0000256" key="9">
    <source>
        <dbReference type="PROSITE-ProRule" id="PRU00703"/>
    </source>
</evidence>
<evidence type="ECO:0000256" key="1">
    <source>
        <dbReference type="ARBA" id="ARBA00001936"/>
    </source>
</evidence>
<evidence type="ECO:0000313" key="11">
    <source>
        <dbReference type="EMBL" id="TAJ45025.1"/>
    </source>
</evidence>
<dbReference type="PANTHER" id="PTHR12112">
    <property type="entry name" value="BNIP - RELATED"/>
    <property type="match status" value="1"/>
</dbReference>
<evidence type="ECO:0000313" key="12">
    <source>
        <dbReference type="Proteomes" id="UP000292580"/>
    </source>
</evidence>
<comment type="caution">
    <text evidence="11">The sequence shown here is derived from an EMBL/GenBank/DDBJ whole genome shotgun (WGS) entry which is preliminary data.</text>
</comment>
<dbReference type="InterPro" id="IPR038763">
    <property type="entry name" value="DHH_sf"/>
</dbReference>
<reference evidence="11 12" key="1">
    <citation type="submission" date="2017-11" db="EMBL/GenBank/DDBJ databases">
        <title>Isolation and Characterization of Methanofollis Species from Methane Seep Offshore SW Taiwan.</title>
        <authorList>
            <person name="Teng N.-H."/>
            <person name="Lai M.-C."/>
            <person name="Chen S.-C."/>
        </authorList>
    </citation>
    <scope>NUCLEOTIDE SEQUENCE [LARGE SCALE GENOMIC DNA]</scope>
    <source>
        <strain evidence="11 12">FWC-SCC2</strain>
    </source>
</reference>
<dbReference type="Gene3D" id="3.90.1640.10">
    <property type="entry name" value="inorganic pyrophosphatase (n-terminal core)"/>
    <property type="match status" value="2"/>
</dbReference>
<dbReference type="SMART" id="SM00116">
    <property type="entry name" value="CBS"/>
    <property type="match status" value="2"/>
</dbReference>
<dbReference type="Pfam" id="PF02833">
    <property type="entry name" value="DHHA2"/>
    <property type="match status" value="1"/>
</dbReference>
<keyword evidence="4" id="KW-0378">Hydrolase</keyword>
<dbReference type="SMART" id="SM01131">
    <property type="entry name" value="DHHA2"/>
    <property type="match status" value="1"/>
</dbReference>
<dbReference type="GO" id="GO:0004427">
    <property type="term" value="F:inorganic diphosphate phosphatase activity"/>
    <property type="evidence" value="ECO:0007669"/>
    <property type="project" value="UniProtKB-EC"/>
</dbReference>
<protein>
    <recommendedName>
        <fullName evidence="2">inorganic diphosphatase</fullName>
        <ecNumber evidence="2">3.6.1.1</ecNumber>
    </recommendedName>
    <alternativeName>
        <fullName evidence="7">Pyrophosphate phospho-hydrolase</fullName>
    </alternativeName>
</protein>
<evidence type="ECO:0000259" key="10">
    <source>
        <dbReference type="PROSITE" id="PS51371"/>
    </source>
</evidence>
<evidence type="ECO:0000256" key="5">
    <source>
        <dbReference type="ARBA" id="ARBA00023167"/>
    </source>
</evidence>
<keyword evidence="5" id="KW-0486">Methionine biosynthesis</keyword>
<dbReference type="InterPro" id="IPR010766">
    <property type="entry name" value="DRTGG"/>
</dbReference>
<dbReference type="Proteomes" id="UP000292580">
    <property type="component" value="Unassembled WGS sequence"/>
</dbReference>
<evidence type="ECO:0000256" key="7">
    <source>
        <dbReference type="ARBA" id="ARBA00032535"/>
    </source>
</evidence>
<feature type="domain" description="CBS" evidence="10">
    <location>
        <begin position="249"/>
        <end position="306"/>
    </location>
</feature>
<accession>A0A483CQQ3</accession>
<dbReference type="GO" id="GO:0005737">
    <property type="term" value="C:cytoplasm"/>
    <property type="evidence" value="ECO:0007669"/>
    <property type="project" value="InterPro"/>
</dbReference>
<organism evidence="11 12">
    <name type="scientific">Methanofollis fontis</name>
    <dbReference type="NCBI Taxonomy" id="2052832"/>
    <lineage>
        <taxon>Archaea</taxon>
        <taxon>Methanobacteriati</taxon>
        <taxon>Methanobacteriota</taxon>
        <taxon>Stenosarchaea group</taxon>
        <taxon>Methanomicrobia</taxon>
        <taxon>Methanomicrobiales</taxon>
        <taxon>Methanomicrobiaceae</taxon>
        <taxon>Methanofollis</taxon>
    </lineage>
</organism>
<sequence>MNKVYVIGHKHPDTDSICSAIGYAELLNHGEDDRYVAARCGEINPETRFALERFRVEAPLFIESVEPNVSDLPFTYPISAGVDRPTIEVVALMDEHGVRNMPIVDDEGRLLGLVSEHGLARAYVTRTRIQQLSITPIKLETLAKILDAEILVPGMDLLEGRVYIAIDALHVSLTRLTSSDVAIVGDNEPAQLALISAGIAALIIADASPVGERVINAARAQNVAVLATALDAFGVGKMINLSLPSSMVMATDVPRIGMSDPLEYVKDVVTNSKYRTACVVDGDNRLLGMVSRNTFVDDVQKSVILVDHNEFSQAVDGIETADVREIIDHHRLGAITTLRPIRFLNDPVGSTSTIVTRKFIESGIEPAPATAGLLLAGILSDTLALKMSTTTPEDERAVEYLAGIAGVDAAEFGIELVRHGIDLESVPLRELLMRDTKHYELFGRKVVIAQVTVPSFAFSEERADEIRELVTDLRQETGADFFVALFTNVFENGSDLFAAADEVNLAKCEMNTQPLRLPGVMSRKKDFLPHFGNMLRNL</sequence>